<dbReference type="OrthoDB" id="1408399at2"/>
<reference evidence="1 2" key="1">
    <citation type="submission" date="2017-12" db="EMBL/GenBank/DDBJ databases">
        <title>Confluentibacter flavum sp. nov., isolated from the saline lake.</title>
        <authorList>
            <person name="Yu L."/>
        </authorList>
    </citation>
    <scope>NUCLEOTIDE SEQUENCE [LARGE SCALE GENOMIC DNA]</scope>
    <source>
        <strain evidence="1 2">3B</strain>
    </source>
</reference>
<name>A0A2N3HP99_9FLAO</name>
<gene>
    <name evidence="1" type="ORF">CSW08_01200</name>
</gene>
<comment type="caution">
    <text evidence="1">The sequence shown here is derived from an EMBL/GenBank/DDBJ whole genome shotgun (WGS) entry which is preliminary data.</text>
</comment>
<evidence type="ECO:0008006" key="3">
    <source>
        <dbReference type="Google" id="ProtNLM"/>
    </source>
</evidence>
<dbReference type="RefSeq" id="WP_106658085.1">
    <property type="nucleotide sequence ID" value="NZ_PJEO01000007.1"/>
</dbReference>
<evidence type="ECO:0000313" key="1">
    <source>
        <dbReference type="EMBL" id="PKQ46776.1"/>
    </source>
</evidence>
<evidence type="ECO:0000313" key="2">
    <source>
        <dbReference type="Proteomes" id="UP000233435"/>
    </source>
</evidence>
<keyword evidence="2" id="KW-1185">Reference proteome</keyword>
<protein>
    <recommendedName>
        <fullName evidence="3">Sugar-binding protein</fullName>
    </recommendedName>
</protein>
<sequence>MNRLLIIIFFAFNFSFGQSIQHEPRKLFVATLNVPQNTRNSNDAFTKFALENNLKQLLCFRDRQISSDISFDKNGKVITIIENDNTIINKSEYQYDEKGRVTKTSHYSPNGDFKYGYEYEYLEDTKLTYENPGRILKNKDIFIKDKNQKISIDYGTDKEIVSKEIEIFNTNGELKQKQEFSNDRLNKEFIYYSKDGEKYEDKIFYPENREKIVETKKILDNDVIDKNGNTIINYSGDVKVSEHKYNSASRLISSDFYSTKNGHWQNETYEYKNDTILIRKKENYILKGKNISYQFIYNNVGFLEKVIKIDGTEKQIFEYKYQLNEK</sequence>
<dbReference type="AlphaFoldDB" id="A0A2N3HP99"/>
<dbReference type="EMBL" id="PJEO01000007">
    <property type="protein sequence ID" value="PKQ46776.1"/>
    <property type="molecule type" value="Genomic_DNA"/>
</dbReference>
<dbReference type="Proteomes" id="UP000233435">
    <property type="component" value="Unassembled WGS sequence"/>
</dbReference>
<accession>A0A2N3HP99</accession>
<dbReference type="Gene3D" id="2.180.10.10">
    <property type="entry name" value="RHS repeat-associated core"/>
    <property type="match status" value="1"/>
</dbReference>
<proteinExistence type="predicted"/>
<organism evidence="1 2">
    <name type="scientific">Confluentibacter flavum</name>
    <dbReference type="NCBI Taxonomy" id="1909700"/>
    <lineage>
        <taxon>Bacteria</taxon>
        <taxon>Pseudomonadati</taxon>
        <taxon>Bacteroidota</taxon>
        <taxon>Flavobacteriia</taxon>
        <taxon>Flavobacteriales</taxon>
        <taxon>Flavobacteriaceae</taxon>
        <taxon>Confluentibacter</taxon>
    </lineage>
</organism>